<evidence type="ECO:0000313" key="3">
    <source>
        <dbReference type="EMBL" id="MEJ2871806.1"/>
    </source>
</evidence>
<dbReference type="Gene3D" id="3.20.20.370">
    <property type="entry name" value="Glycoside hydrolase/deacetylase"/>
    <property type="match status" value="1"/>
</dbReference>
<gene>
    <name evidence="3" type="ORF">WCD74_28890</name>
</gene>
<dbReference type="PROSITE" id="PS51677">
    <property type="entry name" value="NODB"/>
    <property type="match status" value="1"/>
</dbReference>
<keyword evidence="1" id="KW-0812">Transmembrane</keyword>
<dbReference type="EC" id="3.-.-.-" evidence="3"/>
<keyword evidence="3" id="KW-0378">Hydrolase</keyword>
<evidence type="ECO:0000313" key="4">
    <source>
        <dbReference type="Proteomes" id="UP001385809"/>
    </source>
</evidence>
<dbReference type="SUPFAM" id="SSF88713">
    <property type="entry name" value="Glycoside hydrolase/deacetylase"/>
    <property type="match status" value="1"/>
</dbReference>
<dbReference type="GO" id="GO:0016787">
    <property type="term" value="F:hydrolase activity"/>
    <property type="evidence" value="ECO:0007669"/>
    <property type="project" value="UniProtKB-KW"/>
</dbReference>
<comment type="caution">
    <text evidence="3">The sequence shown here is derived from an EMBL/GenBank/DDBJ whole genome shotgun (WGS) entry which is preliminary data.</text>
</comment>
<evidence type="ECO:0000256" key="1">
    <source>
        <dbReference type="SAM" id="Phobius"/>
    </source>
</evidence>
<dbReference type="InterPro" id="IPR050248">
    <property type="entry name" value="Polysacc_deacetylase_ArnD"/>
</dbReference>
<evidence type="ECO:0000259" key="2">
    <source>
        <dbReference type="PROSITE" id="PS51677"/>
    </source>
</evidence>
<keyword evidence="1" id="KW-0472">Membrane</keyword>
<dbReference type="PANTHER" id="PTHR10587:SF137">
    <property type="entry name" value="4-DEOXY-4-FORMAMIDO-L-ARABINOSE-PHOSPHOUNDECAPRENOL DEFORMYLASE ARND-RELATED"/>
    <property type="match status" value="1"/>
</dbReference>
<dbReference type="EMBL" id="JBBEGN010000028">
    <property type="protein sequence ID" value="MEJ2871806.1"/>
    <property type="molecule type" value="Genomic_DNA"/>
</dbReference>
<dbReference type="InterPro" id="IPR002509">
    <property type="entry name" value="NODB_dom"/>
</dbReference>
<protein>
    <submittedName>
        <fullName evidence="3">Polysaccharide deacetylase family protein</fullName>
        <ecNumber evidence="3">3.-.-.-</ecNumber>
    </submittedName>
</protein>
<feature type="domain" description="NodB homology" evidence="2">
    <location>
        <begin position="78"/>
        <end position="260"/>
    </location>
</feature>
<keyword evidence="1" id="KW-1133">Transmembrane helix</keyword>
<accession>A0ABU8MY28</accession>
<feature type="transmembrane region" description="Helical" evidence="1">
    <location>
        <begin position="6"/>
        <end position="28"/>
    </location>
</feature>
<dbReference type="RefSeq" id="WP_337698381.1">
    <property type="nucleotide sequence ID" value="NZ_JBBEGN010000028.1"/>
</dbReference>
<dbReference type="Pfam" id="PF01522">
    <property type="entry name" value="Polysacc_deac_1"/>
    <property type="match status" value="1"/>
</dbReference>
<dbReference type="CDD" id="cd10917">
    <property type="entry name" value="CE4_NodB_like_6s_7s"/>
    <property type="match status" value="1"/>
</dbReference>
<keyword evidence="4" id="KW-1185">Reference proteome</keyword>
<organism evidence="3 4">
    <name type="scientific">Actinomycetospora aurantiaca</name>
    <dbReference type="NCBI Taxonomy" id="3129233"/>
    <lineage>
        <taxon>Bacteria</taxon>
        <taxon>Bacillati</taxon>
        <taxon>Actinomycetota</taxon>
        <taxon>Actinomycetes</taxon>
        <taxon>Pseudonocardiales</taxon>
        <taxon>Pseudonocardiaceae</taxon>
        <taxon>Actinomycetospora</taxon>
    </lineage>
</organism>
<sequence>MSPPYIYRWAGLLTVVGLLAGVTAVVLLDRGPSRTLAAGPVLDLPVSTAPAVVPLAPARPAIAPTLLSTTAGGGAEGKAVALTFDDGPDPAFTPRILDLLAAHRAHATFCMVGRAAQAHPDLVRRVVAEGHRLCNHTITHDAGIGMRTPDVMTRQLQISRDLLAQVSGDADVDYFRAPEGKWSPALVRSSAQDGMRALGWTVDPLDWTQPGADAIVARVQQRTHPGAVVLLHDGGGPRDQTVAAVEALLPWLADRGYSFVLPT</sequence>
<dbReference type="Proteomes" id="UP001385809">
    <property type="component" value="Unassembled WGS sequence"/>
</dbReference>
<dbReference type="InterPro" id="IPR011330">
    <property type="entry name" value="Glyco_hydro/deAcase_b/a-brl"/>
</dbReference>
<reference evidence="3 4" key="1">
    <citation type="submission" date="2024-03" db="EMBL/GenBank/DDBJ databases">
        <title>Actinomycetospora sp. OC33-EN08, a novel actinomycete isolated from wild orchid (Aerides multiflora).</title>
        <authorList>
            <person name="Suriyachadkun C."/>
        </authorList>
    </citation>
    <scope>NUCLEOTIDE SEQUENCE [LARGE SCALE GENOMIC DNA]</scope>
    <source>
        <strain evidence="3 4">OC33-EN08</strain>
    </source>
</reference>
<dbReference type="PANTHER" id="PTHR10587">
    <property type="entry name" value="GLYCOSYL TRANSFERASE-RELATED"/>
    <property type="match status" value="1"/>
</dbReference>
<proteinExistence type="predicted"/>
<name>A0ABU8MY28_9PSEU</name>